<evidence type="ECO:0000256" key="1">
    <source>
        <dbReference type="SAM" id="MobiDB-lite"/>
    </source>
</evidence>
<evidence type="ECO:0000313" key="3">
    <source>
        <dbReference type="EMBL" id="NDV31362.1"/>
    </source>
</evidence>
<dbReference type="Gene3D" id="1.10.510.10">
    <property type="entry name" value="Transferase(Phosphotransferase) domain 1"/>
    <property type="match status" value="1"/>
</dbReference>
<dbReference type="InterPro" id="IPR050285">
    <property type="entry name" value="STE20_Ser/Thr_kinase"/>
</dbReference>
<sequence length="475" mass="53423">MDPEVTREWPSPESYKNFSELSGKSVWKTTITRKDGTEQDVLLRIIKLQINDMSLPTGKVMESLNSLRLSHKGILKVYHAFWNTTTDLWVVQDISGFDRKYNYLDKLLPFFPEGLPENLIGAIIKKLLKILDFIHKSHKVWYDVRGTNVLFKPDGTIVVNLQSLRSIFHMKTRDSLPFMAPEILSTDAQPEHSLKCKADIWSCGVTAIQMATGKVPYEGLTVPQIREKIISRQLPPFKETFSDAFKSFLFSCFQVNPADRASASQLLNHEFLHNLPKSKGLIQSLLLSRVSDLEGQAQKMEHATDSVSSALPSLASHMTLPETLPKNQHNNSPLNGPLNPLRTIPISLEDEQTQVHPGANQDDHGQNPNSLSIPLDTNLAETSSHYFLLLRVLPGTSISISLKPHSVVVKGKLPLFQIEPDLKILSGFQSEFERKILFPENVSGSYEVFQSNDTLTLKIKKFGLIEIGNYTINSL</sequence>
<protein>
    <recommendedName>
        <fullName evidence="2">Protein kinase domain-containing protein</fullName>
    </recommendedName>
</protein>
<dbReference type="PANTHER" id="PTHR48015">
    <property type="entry name" value="SERINE/THREONINE-PROTEIN KINASE TAO"/>
    <property type="match status" value="1"/>
</dbReference>
<proteinExistence type="predicted"/>
<dbReference type="SMART" id="SM00220">
    <property type="entry name" value="S_TKc"/>
    <property type="match status" value="1"/>
</dbReference>
<dbReference type="GO" id="GO:0005737">
    <property type="term" value="C:cytoplasm"/>
    <property type="evidence" value="ECO:0007669"/>
    <property type="project" value="TreeGrafter"/>
</dbReference>
<dbReference type="CDD" id="cd06464">
    <property type="entry name" value="ACD_sHsps-like"/>
    <property type="match status" value="1"/>
</dbReference>
<dbReference type="EMBL" id="GIBP01002393">
    <property type="protein sequence ID" value="NDV31362.1"/>
    <property type="molecule type" value="Transcribed_RNA"/>
</dbReference>
<name>A0A6B2L301_9EUKA</name>
<accession>A0A6B2L301</accession>
<dbReference type="InterPro" id="IPR000719">
    <property type="entry name" value="Prot_kinase_dom"/>
</dbReference>
<dbReference type="PROSITE" id="PS50011">
    <property type="entry name" value="PROTEIN_KINASE_DOM"/>
    <property type="match status" value="1"/>
</dbReference>
<dbReference type="GO" id="GO:0043408">
    <property type="term" value="P:regulation of MAPK cascade"/>
    <property type="evidence" value="ECO:0007669"/>
    <property type="project" value="TreeGrafter"/>
</dbReference>
<dbReference type="SUPFAM" id="SSF56112">
    <property type="entry name" value="Protein kinase-like (PK-like)"/>
    <property type="match status" value="1"/>
</dbReference>
<dbReference type="Pfam" id="PF00069">
    <property type="entry name" value="Pkinase"/>
    <property type="match status" value="1"/>
</dbReference>
<dbReference type="PANTHER" id="PTHR48015:SF16">
    <property type="entry name" value="SERINE_THREONINE-PROTEIN KINASE SULU"/>
    <property type="match status" value="1"/>
</dbReference>
<dbReference type="AlphaFoldDB" id="A0A6B2L301"/>
<dbReference type="GO" id="GO:0005524">
    <property type="term" value="F:ATP binding"/>
    <property type="evidence" value="ECO:0007669"/>
    <property type="project" value="InterPro"/>
</dbReference>
<feature type="region of interest" description="Disordered" evidence="1">
    <location>
        <begin position="321"/>
        <end position="375"/>
    </location>
</feature>
<organism evidence="3">
    <name type="scientific">Arcella intermedia</name>
    <dbReference type="NCBI Taxonomy" id="1963864"/>
    <lineage>
        <taxon>Eukaryota</taxon>
        <taxon>Amoebozoa</taxon>
        <taxon>Tubulinea</taxon>
        <taxon>Elardia</taxon>
        <taxon>Arcellinida</taxon>
        <taxon>Sphaerothecina</taxon>
        <taxon>Arcellidae</taxon>
        <taxon>Arcella</taxon>
    </lineage>
</organism>
<dbReference type="InterPro" id="IPR011009">
    <property type="entry name" value="Kinase-like_dom_sf"/>
</dbReference>
<dbReference type="GO" id="GO:0004674">
    <property type="term" value="F:protein serine/threonine kinase activity"/>
    <property type="evidence" value="ECO:0007669"/>
    <property type="project" value="TreeGrafter"/>
</dbReference>
<dbReference type="GO" id="GO:0035556">
    <property type="term" value="P:intracellular signal transduction"/>
    <property type="evidence" value="ECO:0007669"/>
    <property type="project" value="TreeGrafter"/>
</dbReference>
<feature type="domain" description="Protein kinase" evidence="2">
    <location>
        <begin position="15"/>
        <end position="272"/>
    </location>
</feature>
<evidence type="ECO:0000259" key="2">
    <source>
        <dbReference type="PROSITE" id="PS50011"/>
    </source>
</evidence>
<reference evidence="3" key="1">
    <citation type="journal article" date="2020" name="J. Eukaryot. Microbiol.">
        <title>De novo Sequencing, Assembly and Annotation of the Transcriptome for the Free-Living Testate Amoeba Arcella intermedia.</title>
        <authorList>
            <person name="Ribeiro G.M."/>
            <person name="Porfirio-Sousa A.L."/>
            <person name="Maurer-Alcala X.X."/>
            <person name="Katz L.A."/>
            <person name="Lahr D.J.G."/>
        </authorList>
    </citation>
    <scope>NUCLEOTIDE SEQUENCE</scope>
</reference>
<feature type="compositionally biased region" description="Low complexity" evidence="1">
    <location>
        <begin position="330"/>
        <end position="341"/>
    </location>
</feature>